<dbReference type="EMBL" id="BAABJZ010000107">
    <property type="protein sequence ID" value="GAA4903964.1"/>
    <property type="molecule type" value="Genomic_DNA"/>
</dbReference>
<sequence length="265" mass="29813">MQAEQTTQNEHSKEHPYAASMRNLYAMKPDIAFIAKQYGVSTEVVNRACGITATGVDGSAPQDAARRCYLKQKEAQRELVAELKRIGYKVERFTQDEVTFMVSEVLDGLTASEAMNACIKKFERCPEWVSKIKHKQHRGRIKRALNETEQHCTQQDAKRLGIMTRSDKADVINSTMNSALNKLAQRKSIIDKFNAMEARQREAEQRIAELEARMGTVEGDVVSAGGQAAERKAQAIALKSQGWAVNRIAEHLKVNRKTISRYLNS</sequence>
<evidence type="ECO:0000256" key="1">
    <source>
        <dbReference type="SAM" id="Coils"/>
    </source>
</evidence>
<feature type="coiled-coil region" evidence="1">
    <location>
        <begin position="193"/>
        <end position="220"/>
    </location>
</feature>
<dbReference type="Proteomes" id="UP001499988">
    <property type="component" value="Unassembled WGS sequence"/>
</dbReference>
<evidence type="ECO:0000313" key="3">
    <source>
        <dbReference type="Proteomes" id="UP001499988"/>
    </source>
</evidence>
<evidence type="ECO:0000313" key="2">
    <source>
        <dbReference type="EMBL" id="GAA4903964.1"/>
    </source>
</evidence>
<organism evidence="2 3">
    <name type="scientific">Ferrimonas pelagia</name>
    <dbReference type="NCBI Taxonomy" id="1177826"/>
    <lineage>
        <taxon>Bacteria</taxon>
        <taxon>Pseudomonadati</taxon>
        <taxon>Pseudomonadota</taxon>
        <taxon>Gammaproteobacteria</taxon>
        <taxon>Alteromonadales</taxon>
        <taxon>Ferrimonadaceae</taxon>
        <taxon>Ferrimonas</taxon>
    </lineage>
</organism>
<accession>A0ABP9FI85</accession>
<keyword evidence="1" id="KW-0175">Coiled coil</keyword>
<comment type="caution">
    <text evidence="2">The sequence shown here is derived from an EMBL/GenBank/DDBJ whole genome shotgun (WGS) entry which is preliminary data.</text>
</comment>
<dbReference type="Gene3D" id="1.10.10.60">
    <property type="entry name" value="Homeodomain-like"/>
    <property type="match status" value="1"/>
</dbReference>
<proteinExistence type="predicted"/>
<protein>
    <submittedName>
        <fullName evidence="2">Uncharacterized protein</fullName>
    </submittedName>
</protein>
<dbReference type="Pfam" id="PF13384">
    <property type="entry name" value="HTH_23"/>
    <property type="match status" value="1"/>
</dbReference>
<keyword evidence="3" id="KW-1185">Reference proteome</keyword>
<reference evidence="3" key="1">
    <citation type="journal article" date="2019" name="Int. J. Syst. Evol. Microbiol.">
        <title>The Global Catalogue of Microorganisms (GCM) 10K type strain sequencing project: providing services to taxonomists for standard genome sequencing and annotation.</title>
        <authorList>
            <consortium name="The Broad Institute Genomics Platform"/>
            <consortium name="The Broad Institute Genome Sequencing Center for Infectious Disease"/>
            <person name="Wu L."/>
            <person name="Ma J."/>
        </authorList>
    </citation>
    <scope>NUCLEOTIDE SEQUENCE [LARGE SCALE GENOMIC DNA]</scope>
    <source>
        <strain evidence="3">JCM 18401</strain>
    </source>
</reference>
<name>A0ABP9FI85_9GAMM</name>
<dbReference type="RefSeq" id="WP_345337570.1">
    <property type="nucleotide sequence ID" value="NZ_BAABJZ010000107.1"/>
</dbReference>
<gene>
    <name evidence="2" type="ORF">GCM10023333_42880</name>
</gene>